<dbReference type="GO" id="GO:0043138">
    <property type="term" value="F:3'-5' DNA helicase activity"/>
    <property type="evidence" value="ECO:0007669"/>
    <property type="project" value="UniProtKB-EC"/>
</dbReference>
<proteinExistence type="inferred from homology"/>
<dbReference type="Pfam" id="PF00083">
    <property type="entry name" value="Sugar_tr"/>
    <property type="match status" value="1"/>
</dbReference>
<evidence type="ECO:0000256" key="1">
    <source>
        <dbReference type="ARBA" id="ARBA00004141"/>
    </source>
</evidence>
<evidence type="ECO:0000256" key="7">
    <source>
        <dbReference type="ARBA" id="ARBA00022763"/>
    </source>
</evidence>
<evidence type="ECO:0000256" key="8">
    <source>
        <dbReference type="ARBA" id="ARBA00022801"/>
    </source>
</evidence>
<feature type="binding site" evidence="20">
    <location>
        <begin position="467"/>
        <end position="474"/>
    </location>
    <ligand>
        <name>ATP</name>
        <dbReference type="ChEBI" id="CHEBI:30616"/>
    </ligand>
</feature>
<feature type="region of interest" description="Disordered" evidence="21">
    <location>
        <begin position="1281"/>
        <end position="1324"/>
    </location>
</feature>
<dbReference type="InterPro" id="IPR014017">
    <property type="entry name" value="DNA_helicase_UvrD-like_C"/>
</dbReference>
<evidence type="ECO:0000256" key="18">
    <source>
        <dbReference type="ARBA" id="ARBA00048988"/>
    </source>
</evidence>
<keyword evidence="7" id="KW-0227">DNA damage</keyword>
<dbReference type="InterPro" id="IPR005829">
    <property type="entry name" value="Sugar_transporter_CS"/>
</dbReference>
<evidence type="ECO:0000256" key="21">
    <source>
        <dbReference type="SAM" id="MobiDB-lite"/>
    </source>
</evidence>
<keyword evidence="5 22" id="KW-0812">Transmembrane</keyword>
<dbReference type="PROSITE" id="PS51198">
    <property type="entry name" value="UVRD_HELICASE_ATP_BIND"/>
    <property type="match status" value="1"/>
</dbReference>
<dbReference type="GO" id="GO:0016787">
    <property type="term" value="F:hydrolase activity"/>
    <property type="evidence" value="ECO:0007669"/>
    <property type="project" value="UniProtKB-UniRule"/>
</dbReference>
<protein>
    <recommendedName>
        <fullName evidence="17">DNA 3'-5' helicase</fullName>
        <ecNumber evidence="17">5.6.2.4</ecNumber>
    </recommendedName>
</protein>
<evidence type="ECO:0000256" key="9">
    <source>
        <dbReference type="ARBA" id="ARBA00022806"/>
    </source>
</evidence>
<comment type="similarity">
    <text evidence="3">Belongs to the major facilitator superfamily. Sugar transporter (TC 2.A.1.1) family.</text>
</comment>
<dbReference type="Gene3D" id="3.40.50.300">
    <property type="entry name" value="P-loop containing nucleotide triphosphate hydrolases"/>
    <property type="match status" value="3"/>
</dbReference>
<comment type="catalytic activity">
    <reaction evidence="16">
        <text>Couples ATP hydrolysis with the unwinding of duplex DNA by translocating in the 3'-5' direction.</text>
        <dbReference type="EC" id="5.6.2.4"/>
    </reaction>
</comment>
<feature type="transmembrane region" description="Helical" evidence="22">
    <location>
        <begin position="196"/>
        <end position="218"/>
    </location>
</feature>
<dbReference type="InterPro" id="IPR014016">
    <property type="entry name" value="UvrD-like_ATP-bd"/>
</dbReference>
<dbReference type="PROSITE" id="PS00217">
    <property type="entry name" value="SUGAR_TRANSPORT_2"/>
    <property type="match status" value="1"/>
</dbReference>
<feature type="transmembrane region" description="Helical" evidence="22">
    <location>
        <begin position="337"/>
        <end position="362"/>
    </location>
</feature>
<dbReference type="Gene3D" id="1.10.10.160">
    <property type="match status" value="1"/>
</dbReference>
<dbReference type="PROSITE" id="PS51217">
    <property type="entry name" value="UVRD_HELICASE_CTER"/>
    <property type="match status" value="1"/>
</dbReference>
<keyword evidence="10 20" id="KW-0067">ATP-binding</keyword>
<dbReference type="CDD" id="cd17932">
    <property type="entry name" value="DEXQc_UvrD"/>
    <property type="match status" value="1"/>
</dbReference>
<dbReference type="Pfam" id="PF00580">
    <property type="entry name" value="UvrD-helicase"/>
    <property type="match status" value="1"/>
</dbReference>
<evidence type="ECO:0000259" key="25">
    <source>
        <dbReference type="PROSITE" id="PS51217"/>
    </source>
</evidence>
<evidence type="ECO:0000256" key="20">
    <source>
        <dbReference type="PROSITE-ProRule" id="PRU00560"/>
    </source>
</evidence>
<evidence type="ECO:0000313" key="27">
    <source>
        <dbReference type="Proteomes" id="UP000559256"/>
    </source>
</evidence>
<evidence type="ECO:0000256" key="14">
    <source>
        <dbReference type="ARBA" id="ARBA00023204"/>
    </source>
</evidence>
<evidence type="ECO:0000256" key="19">
    <source>
        <dbReference type="ARBA" id="ARBA00049119"/>
    </source>
</evidence>
<dbReference type="InterPro" id="IPR005828">
    <property type="entry name" value="MFS_sugar_transport-like"/>
</dbReference>
<feature type="transmembrane region" description="Helical" evidence="22">
    <location>
        <begin position="369"/>
        <end position="392"/>
    </location>
</feature>
<evidence type="ECO:0000256" key="2">
    <source>
        <dbReference type="ARBA" id="ARBA00009922"/>
    </source>
</evidence>
<dbReference type="InterPro" id="IPR000212">
    <property type="entry name" value="DNA_helicase_UvrD/REP"/>
</dbReference>
<feature type="domain" description="UvrD-like helicase ATP-binding" evidence="24">
    <location>
        <begin position="446"/>
        <end position="743"/>
    </location>
</feature>
<dbReference type="InterPro" id="IPR020846">
    <property type="entry name" value="MFS_dom"/>
</dbReference>
<gene>
    <name evidence="26" type="ORF">D9758_003744</name>
</gene>
<feature type="domain" description="UvrD-like helicase C-terminal" evidence="25">
    <location>
        <begin position="744"/>
        <end position="1004"/>
    </location>
</feature>
<keyword evidence="8 20" id="KW-0378">Hydrolase</keyword>
<evidence type="ECO:0000256" key="17">
    <source>
        <dbReference type="ARBA" id="ARBA00034808"/>
    </source>
</evidence>
<dbReference type="OrthoDB" id="1470711at2759"/>
<dbReference type="GO" id="GO:0005524">
    <property type="term" value="F:ATP binding"/>
    <property type="evidence" value="ECO:0007669"/>
    <property type="project" value="UniProtKB-UniRule"/>
</dbReference>
<dbReference type="GO" id="GO:0003677">
    <property type="term" value="F:DNA binding"/>
    <property type="evidence" value="ECO:0007669"/>
    <property type="project" value="UniProtKB-KW"/>
</dbReference>
<evidence type="ECO:0000259" key="24">
    <source>
        <dbReference type="PROSITE" id="PS51198"/>
    </source>
</evidence>
<comment type="subcellular location">
    <subcellularLocation>
        <location evidence="1">Membrane</location>
        <topology evidence="1">Multi-pass membrane protein</topology>
    </subcellularLocation>
</comment>
<dbReference type="InterPro" id="IPR013986">
    <property type="entry name" value="DExx_box_DNA_helicase_dom_sf"/>
</dbReference>
<evidence type="ECO:0000256" key="5">
    <source>
        <dbReference type="ARBA" id="ARBA00022692"/>
    </source>
</evidence>
<dbReference type="GO" id="GO:0000725">
    <property type="term" value="P:recombinational repair"/>
    <property type="evidence" value="ECO:0007669"/>
    <property type="project" value="TreeGrafter"/>
</dbReference>
<dbReference type="Proteomes" id="UP000559256">
    <property type="component" value="Unassembled WGS sequence"/>
</dbReference>
<dbReference type="GO" id="GO:0005634">
    <property type="term" value="C:nucleus"/>
    <property type="evidence" value="ECO:0007669"/>
    <property type="project" value="TreeGrafter"/>
</dbReference>
<dbReference type="InterPro" id="IPR036259">
    <property type="entry name" value="MFS_trans_sf"/>
</dbReference>
<dbReference type="InterPro" id="IPR003663">
    <property type="entry name" value="Sugar/inositol_transpt"/>
</dbReference>
<reference evidence="26 27" key="1">
    <citation type="journal article" date="2020" name="ISME J.">
        <title>Uncovering the hidden diversity of litter-decomposition mechanisms in mushroom-forming fungi.</title>
        <authorList>
            <person name="Floudas D."/>
            <person name="Bentzer J."/>
            <person name="Ahren D."/>
            <person name="Johansson T."/>
            <person name="Persson P."/>
            <person name="Tunlid A."/>
        </authorList>
    </citation>
    <scope>NUCLEOTIDE SEQUENCE [LARGE SCALE GENOMIC DNA]</scope>
    <source>
        <strain evidence="26 27">CBS 291.85</strain>
    </source>
</reference>
<keyword evidence="11 22" id="KW-1133">Transmembrane helix</keyword>
<dbReference type="PRINTS" id="PR00171">
    <property type="entry name" value="SUGRTRNSPORT"/>
</dbReference>
<dbReference type="SUPFAM" id="SSF52540">
    <property type="entry name" value="P-loop containing nucleoside triphosphate hydrolases"/>
    <property type="match status" value="1"/>
</dbReference>
<dbReference type="Gene3D" id="1.20.1250.20">
    <property type="entry name" value="MFS general substrate transporter like domains"/>
    <property type="match status" value="1"/>
</dbReference>
<feature type="transmembrane region" description="Helical" evidence="22">
    <location>
        <begin position="30"/>
        <end position="46"/>
    </location>
</feature>
<evidence type="ECO:0000256" key="22">
    <source>
        <dbReference type="SAM" id="Phobius"/>
    </source>
</evidence>
<keyword evidence="9 20" id="KW-0347">Helicase</keyword>
<keyword evidence="4" id="KW-0813">Transport</keyword>
<keyword evidence="27" id="KW-1185">Reference proteome</keyword>
<evidence type="ECO:0000256" key="12">
    <source>
        <dbReference type="ARBA" id="ARBA00023125"/>
    </source>
</evidence>
<dbReference type="Gene3D" id="1.10.486.10">
    <property type="entry name" value="PCRA, domain 4"/>
    <property type="match status" value="1"/>
</dbReference>
<comment type="similarity">
    <text evidence="2">Belongs to the helicase family. UvrD subfamily.</text>
</comment>
<keyword evidence="6 20" id="KW-0547">Nucleotide-binding</keyword>
<evidence type="ECO:0000256" key="11">
    <source>
        <dbReference type="ARBA" id="ARBA00022989"/>
    </source>
</evidence>
<keyword evidence="14" id="KW-0234">DNA repair</keyword>
<comment type="catalytic activity">
    <reaction evidence="19">
        <text>myo-inositol(out) + H(+)(out) = myo-inositol(in) + H(+)(in)</text>
        <dbReference type="Rhea" id="RHEA:60364"/>
        <dbReference type="ChEBI" id="CHEBI:15378"/>
        <dbReference type="ChEBI" id="CHEBI:17268"/>
    </reaction>
</comment>
<dbReference type="PROSITE" id="PS50850">
    <property type="entry name" value="MFS"/>
    <property type="match status" value="1"/>
</dbReference>
<feature type="transmembrane region" description="Helical" evidence="22">
    <location>
        <begin position="124"/>
        <end position="145"/>
    </location>
</feature>
<dbReference type="GO" id="GO:0016020">
    <property type="term" value="C:membrane"/>
    <property type="evidence" value="ECO:0007669"/>
    <property type="project" value="UniProtKB-SubCell"/>
</dbReference>
<feature type="domain" description="Major facilitator superfamily (MFS) profile" evidence="23">
    <location>
        <begin position="33"/>
        <end position="545"/>
    </location>
</feature>
<name>A0A8H5GMI1_9AGAR</name>
<dbReference type="PANTHER" id="PTHR11070">
    <property type="entry name" value="UVRD / RECB / PCRA DNA HELICASE FAMILY MEMBER"/>
    <property type="match status" value="1"/>
</dbReference>
<evidence type="ECO:0000256" key="4">
    <source>
        <dbReference type="ARBA" id="ARBA00022448"/>
    </source>
</evidence>
<keyword evidence="12" id="KW-0238">DNA-binding</keyword>
<accession>A0A8H5GMI1</accession>
<evidence type="ECO:0000256" key="10">
    <source>
        <dbReference type="ARBA" id="ARBA00022840"/>
    </source>
</evidence>
<evidence type="ECO:0000256" key="13">
    <source>
        <dbReference type="ARBA" id="ARBA00023136"/>
    </source>
</evidence>
<comment type="catalytic activity">
    <reaction evidence="18">
        <text>ATP + H2O = ADP + phosphate + H(+)</text>
        <dbReference type="Rhea" id="RHEA:13065"/>
        <dbReference type="ChEBI" id="CHEBI:15377"/>
        <dbReference type="ChEBI" id="CHEBI:15378"/>
        <dbReference type="ChEBI" id="CHEBI:30616"/>
        <dbReference type="ChEBI" id="CHEBI:43474"/>
        <dbReference type="ChEBI" id="CHEBI:456216"/>
        <dbReference type="EC" id="5.6.2.4"/>
    </reaction>
</comment>
<dbReference type="PANTHER" id="PTHR11070:SF2">
    <property type="entry name" value="ATP-DEPENDENT DNA HELICASE SRS2"/>
    <property type="match status" value="1"/>
</dbReference>
<feature type="transmembrane region" description="Helical" evidence="22">
    <location>
        <begin position="398"/>
        <end position="419"/>
    </location>
</feature>
<dbReference type="EMBL" id="JAACJM010000019">
    <property type="protein sequence ID" value="KAF5367496.1"/>
    <property type="molecule type" value="Genomic_DNA"/>
</dbReference>
<dbReference type="GO" id="GO:0022857">
    <property type="term" value="F:transmembrane transporter activity"/>
    <property type="evidence" value="ECO:0007669"/>
    <property type="project" value="InterPro"/>
</dbReference>
<dbReference type="Pfam" id="PF13361">
    <property type="entry name" value="UvrD_C"/>
    <property type="match status" value="2"/>
</dbReference>
<dbReference type="SUPFAM" id="SSF103473">
    <property type="entry name" value="MFS general substrate transporter"/>
    <property type="match status" value="1"/>
</dbReference>
<comment type="caution">
    <text evidence="26">The sequence shown here is derived from an EMBL/GenBank/DDBJ whole genome shotgun (WGS) entry which is preliminary data.</text>
</comment>
<feature type="transmembrane region" description="Helical" evidence="22">
    <location>
        <begin position="157"/>
        <end position="176"/>
    </location>
</feature>
<dbReference type="InterPro" id="IPR027417">
    <property type="entry name" value="P-loop_NTPase"/>
</dbReference>
<feature type="transmembrane region" description="Helical" evidence="22">
    <location>
        <begin position="299"/>
        <end position="325"/>
    </location>
</feature>
<evidence type="ECO:0000313" key="26">
    <source>
        <dbReference type="EMBL" id="KAF5367496.1"/>
    </source>
</evidence>
<evidence type="ECO:0000256" key="16">
    <source>
        <dbReference type="ARBA" id="ARBA00034617"/>
    </source>
</evidence>
<organism evidence="26 27">
    <name type="scientific">Tetrapyrgos nigripes</name>
    <dbReference type="NCBI Taxonomy" id="182062"/>
    <lineage>
        <taxon>Eukaryota</taxon>
        <taxon>Fungi</taxon>
        <taxon>Dikarya</taxon>
        <taxon>Basidiomycota</taxon>
        <taxon>Agaricomycotina</taxon>
        <taxon>Agaricomycetes</taxon>
        <taxon>Agaricomycetidae</taxon>
        <taxon>Agaricales</taxon>
        <taxon>Marasmiineae</taxon>
        <taxon>Marasmiaceae</taxon>
        <taxon>Tetrapyrgos</taxon>
    </lineage>
</organism>
<dbReference type="PROSITE" id="PS00216">
    <property type="entry name" value="SUGAR_TRANSPORT_1"/>
    <property type="match status" value="1"/>
</dbReference>
<evidence type="ECO:0000259" key="23">
    <source>
        <dbReference type="PROSITE" id="PS50850"/>
    </source>
</evidence>
<evidence type="ECO:0000256" key="6">
    <source>
        <dbReference type="ARBA" id="ARBA00022741"/>
    </source>
</evidence>
<evidence type="ECO:0000256" key="15">
    <source>
        <dbReference type="ARBA" id="ARBA00023235"/>
    </source>
</evidence>
<keyword evidence="13 22" id="KW-0472">Membrane</keyword>
<dbReference type="FunFam" id="3.40.50.300:FF:001201">
    <property type="entry name" value="ATP-dependent DNA helicase UvrD2"/>
    <property type="match status" value="1"/>
</dbReference>
<feature type="transmembrane region" description="Helical" evidence="22">
    <location>
        <begin position="97"/>
        <end position="118"/>
    </location>
</feature>
<dbReference type="EC" id="5.6.2.4" evidence="17"/>
<evidence type="ECO:0000256" key="3">
    <source>
        <dbReference type="ARBA" id="ARBA00010992"/>
    </source>
</evidence>
<keyword evidence="15" id="KW-0413">Isomerase</keyword>
<feature type="region of interest" description="Disordered" evidence="21">
    <location>
        <begin position="1199"/>
        <end position="1234"/>
    </location>
</feature>
<sequence>MAGGAVVSTNRRRALAGESGWRGLVRNRRIFFIAVFASLGGLLYGYNQGVFSGVLAMRNFDDRQVWDFNTMVDIVLMILLFADRMASVVNNPGLKGWKYTIVLAVIVFCIGVIVQTAARGPSSIYGGRFITGLGVGSLSMAVPLYNAELSPPEVRGSLVALQQQSITAGIMISFWIDYGTNFIGGTGDTQKEAAWRIPLALQLVPAVVLGIGILFMPFSPRWLVNQERDDEALAVLSYARGVPVDDELVKIEFLEIKAQYLFEKETSQARFPDYQDGSFTSNAKLGLMEYWSLVTNKILFWRVAIGSLAMFFQQWTGVNAILYYAPTIFQELGLTGSTVSLLATGVVGIAMCIATIPAVIWIDQVGRRPILISGAFLMAACHLIVAILTGLFHDSWDSHVAAGWAACAMVWLFAIGFGYRWDFPTLELRLFYRQSSSLMNSGYLQTLNPAQLKAVRHDPGIPLQILAGPGSGKTKVLTSRIAHIIIQHNIPPSAICAVTFTNKAANEMKERLSKLIGKEKAAELKMGTFHALCALFLRKYSKSIGLEGNFTVCDADESKKIVAASLKKYKTDLSAKDISLKDGTVLSLISKAKAKGLSSADFMKETQARLKASKSKDPSSAGFISNDIDFIVAEIYEDYEKTLRQNNSLDFDDLLLFGLKLFSQNEWAANWCKHVFVDEFQDTNITQYELMRAIAVAGCVTVVGDPDQSIYGWRSAEVGNLKKMQKDFSLVEQIFLEQNYRSTGSILRVSMAIVDQDKSRIQKSLVASHPAGITPTLRCFSSEQAEAAFIAGEIKRLVAHMGGLLRWGDFVILLRFNALSRAIESALQKEGIPSRVLGGHKFFERLEIKDLLAYLQLIDNPHFIPAFTRAVNTPSRGIGEKTLAELLARSEKAKISVLELVEKIHEGKTPDIKPPVKRKLASFVTNIRLLRKLANEDNCPADLIRRLVEVIEYQDHLRKTQPDWETRWENVQELITFASDVHVDVLSVEPSPEVSTGSIDESRDATPLRLFLQASMLSSEGDHQNEENDKEASQLLVEEGTFPFYRSDDIEEERRLLYVACTRAQSLLYLSHASQRKVAGETKGKDLTTFISAITKQNNTLFTDQLAPFSSPERAIIANVLDRSVPAEADVAKSVAELQVPSLIEQVISVNTFVQLSNDQASCFRVSFRSCSRSIVLDLPANFVRPAIHSRGAVAATTFTTSFPRPSPGNSTPQPPAPRMSMPNVPRCSNGFSAQQSSSYRKFDTALQTSQASSTSYAPPKPGGTTNTLCEVQNIAVSAPGLPQPNTVNNIRSPMPSPSTAGVKRRLGMGRSTTGYTNKKFKPP</sequence>